<feature type="non-terminal residue" evidence="1">
    <location>
        <position position="204"/>
    </location>
</feature>
<reference evidence="1 2" key="1">
    <citation type="submission" date="2013-11" db="EMBL/GenBank/DDBJ databases">
        <title>Genome sequencing of Stegodyphus mimosarum.</title>
        <authorList>
            <person name="Bechsgaard J."/>
        </authorList>
    </citation>
    <scope>NUCLEOTIDE SEQUENCE [LARGE SCALE GENOMIC DNA]</scope>
</reference>
<dbReference type="STRING" id="407821.A0A087V1B5"/>
<evidence type="ECO:0000313" key="1">
    <source>
        <dbReference type="EMBL" id="KFM83404.1"/>
    </source>
</evidence>
<proteinExistence type="predicted"/>
<name>A0A087V1B5_STEMI</name>
<gene>
    <name evidence="1" type="ORF">X975_15030</name>
</gene>
<keyword evidence="2" id="KW-1185">Reference proteome</keyword>
<evidence type="ECO:0000313" key="2">
    <source>
        <dbReference type="Proteomes" id="UP000054359"/>
    </source>
</evidence>
<dbReference type="OMA" id="HERPINE"/>
<dbReference type="Proteomes" id="UP000054359">
    <property type="component" value="Unassembled WGS sequence"/>
</dbReference>
<sequence>MEHARKMVLVPEHRLNKFIGDNLSDMDKEMDKTLRRKDLSENEKATIYLQILQKYVHYPFPADVKPKEEEKEATVIKPIAETEVNVKHNSNSLERLILQNVPEKFKRTAEDILNFVRNHSSTISWNAKGELIYRGDTIHNTNIAELVVNLLENSKNHPKGQDIFHRALTELGIPTSFIKNKYLLPKRSLPQRKVNRKLSPVFPK</sequence>
<protein>
    <submittedName>
        <fullName evidence="1">Uncharacterized protein</fullName>
    </submittedName>
</protein>
<organism evidence="1 2">
    <name type="scientific">Stegodyphus mimosarum</name>
    <name type="common">African social velvet spider</name>
    <dbReference type="NCBI Taxonomy" id="407821"/>
    <lineage>
        <taxon>Eukaryota</taxon>
        <taxon>Metazoa</taxon>
        <taxon>Ecdysozoa</taxon>
        <taxon>Arthropoda</taxon>
        <taxon>Chelicerata</taxon>
        <taxon>Arachnida</taxon>
        <taxon>Araneae</taxon>
        <taxon>Araneomorphae</taxon>
        <taxon>Entelegynae</taxon>
        <taxon>Eresoidea</taxon>
        <taxon>Eresidae</taxon>
        <taxon>Stegodyphus</taxon>
    </lineage>
</organism>
<dbReference type="AlphaFoldDB" id="A0A087V1B5"/>
<accession>A0A087V1B5</accession>
<dbReference type="OrthoDB" id="6426908at2759"/>
<dbReference type="EMBL" id="KL820576">
    <property type="protein sequence ID" value="KFM83404.1"/>
    <property type="molecule type" value="Genomic_DNA"/>
</dbReference>